<evidence type="ECO:0000313" key="2">
    <source>
        <dbReference type="EMBL" id="KAF7336834.1"/>
    </source>
</evidence>
<comment type="caution">
    <text evidence="2">The sequence shown here is derived from an EMBL/GenBank/DDBJ whole genome shotgun (WGS) entry which is preliminary data.</text>
</comment>
<protein>
    <submittedName>
        <fullName evidence="2">Uncharacterized protein</fullName>
    </submittedName>
</protein>
<evidence type="ECO:0000256" key="1">
    <source>
        <dbReference type="SAM" id="MobiDB-lite"/>
    </source>
</evidence>
<dbReference type="OrthoDB" id="2538461at2759"/>
<evidence type="ECO:0000313" key="3">
    <source>
        <dbReference type="Proteomes" id="UP000620124"/>
    </source>
</evidence>
<feature type="region of interest" description="Disordered" evidence="1">
    <location>
        <begin position="110"/>
        <end position="270"/>
    </location>
</feature>
<gene>
    <name evidence="2" type="ORF">MVEN_02119500</name>
</gene>
<feature type="compositionally biased region" description="Basic residues" evidence="1">
    <location>
        <begin position="1"/>
        <end position="10"/>
    </location>
</feature>
<feature type="compositionally biased region" description="Basic and acidic residues" evidence="1">
    <location>
        <begin position="193"/>
        <end position="202"/>
    </location>
</feature>
<proteinExistence type="predicted"/>
<feature type="region of interest" description="Disordered" evidence="1">
    <location>
        <begin position="1"/>
        <end position="27"/>
    </location>
</feature>
<organism evidence="2 3">
    <name type="scientific">Mycena venus</name>
    <dbReference type="NCBI Taxonomy" id="2733690"/>
    <lineage>
        <taxon>Eukaryota</taxon>
        <taxon>Fungi</taxon>
        <taxon>Dikarya</taxon>
        <taxon>Basidiomycota</taxon>
        <taxon>Agaricomycotina</taxon>
        <taxon>Agaricomycetes</taxon>
        <taxon>Agaricomycetidae</taxon>
        <taxon>Agaricales</taxon>
        <taxon>Marasmiineae</taxon>
        <taxon>Mycenaceae</taxon>
        <taxon>Mycena</taxon>
    </lineage>
</organism>
<dbReference type="AlphaFoldDB" id="A0A8H7CGI2"/>
<sequence>MFKRVEKRRKRQEEEEELGLDEDAKEVLGLNDTDSDESRIQIRTRSLRAQRTAKVLKALERRTETRMKIRTAHQRRWKQFTEFAKSSNAAPDSNAWDVLKARAEAQPKLSLAEGSTVSKRNKKREEQKAKIAARREKKREAQLKRKAKKAAVADGGAEPEGAPPQKKRKVEDAPNDETAPSPTKPFKKAARSPRTDRLERQGKLHAKLTPHEPPGGRGKGNGKKKLKGTGAPSGRGKTGGEKGGKWKDERGKRGKKDGANDRHKPLEIFD</sequence>
<name>A0A8H7CGI2_9AGAR</name>
<accession>A0A8H7CGI2</accession>
<dbReference type="Proteomes" id="UP000620124">
    <property type="component" value="Unassembled WGS sequence"/>
</dbReference>
<keyword evidence="3" id="KW-1185">Reference proteome</keyword>
<feature type="compositionally biased region" description="Acidic residues" evidence="1">
    <location>
        <begin position="14"/>
        <end position="24"/>
    </location>
</feature>
<dbReference type="EMBL" id="JACAZI010000022">
    <property type="protein sequence ID" value="KAF7336834.1"/>
    <property type="molecule type" value="Genomic_DNA"/>
</dbReference>
<reference evidence="2" key="1">
    <citation type="submission" date="2020-05" db="EMBL/GenBank/DDBJ databases">
        <title>Mycena genomes resolve the evolution of fungal bioluminescence.</title>
        <authorList>
            <person name="Tsai I.J."/>
        </authorList>
    </citation>
    <scope>NUCLEOTIDE SEQUENCE</scope>
    <source>
        <strain evidence="2">CCC161011</strain>
    </source>
</reference>
<feature type="compositionally biased region" description="Basic and acidic residues" evidence="1">
    <location>
        <begin position="238"/>
        <end position="270"/>
    </location>
</feature>